<dbReference type="GO" id="GO:0008168">
    <property type="term" value="F:methyltransferase activity"/>
    <property type="evidence" value="ECO:0007669"/>
    <property type="project" value="UniProtKB-KW"/>
</dbReference>
<protein>
    <submittedName>
        <fullName evidence="3">Predicted DNA modification methylase</fullName>
    </submittedName>
</protein>
<keyword evidence="3" id="KW-0808">Transferase</keyword>
<dbReference type="Pfam" id="PF06527">
    <property type="entry name" value="TniQ"/>
    <property type="match status" value="1"/>
</dbReference>
<proteinExistence type="predicted"/>
<gene>
    <name evidence="3" type="ordered locus">SSIL_0275</name>
</gene>
<keyword evidence="3" id="KW-0489">Methyltransferase</keyword>
<sequence length="620" mass="73439">MIGYFPSLYQDELLYSWFARYHEHTGNISPKRTLKDLFNSTRIVAVLDIPSNLNMVYGSLRHFNIPEVESLIKEHTLFKYYTFFQSNEKREKVFNYMKYGGKPGSSHLLLGINTSLINGWKYIRYCPICSMEDIMKYGEPYWRVTHQLPKSFYCIKHHQLLIDSKIEVRNKHRHQYLPANLNVDINQKIKNPYSTNTNQHLKVISLESNKLIELDSLDSALNMQEVYKYLLQINGYANYFGKINQEKLAEQFVRFYGDELLELLNLTVDKENPSCWLKAITRKHRKSFHPIQHILLLNFFEVSVEELKDIVGKKYNPFGEAPYYCLNPAADHYQERIIKQIIITNCTDTRNPVGTFKCTCGFIYSRRGPDLAIEDQFKIGRIKDFGFTWFQKLNRLINLEGKTYKEAAKELHCDIATVIKYAKQKLSDEVDDISINIKASITDLKEKEWIELINAHPTLTITSIRKLNPALYSWHYRNNKGFLDNNKPKSKTKLIINNRVNWDKRDEETLNQVIEVLEVLYRKEKPVFVNKNSVRKYIYNPSFIEKHLEKLPKTKEYLINNIETREGFQVRRLYWSCKKLHENGEVIKEWKVRRMAGFKKTMNNKIEMIIENVEMWGRLL</sequence>
<dbReference type="eggNOG" id="COG3677">
    <property type="taxonomic scope" value="Bacteria"/>
</dbReference>
<evidence type="ECO:0000313" key="3">
    <source>
        <dbReference type="EMBL" id="BAK14698.1"/>
    </source>
</evidence>
<evidence type="ECO:0000259" key="1">
    <source>
        <dbReference type="Pfam" id="PF06527"/>
    </source>
</evidence>
<dbReference type="STRING" id="1002809.SSIL_0275"/>
<name>F2F4G4_SOLSS</name>
<dbReference type="HOGENOM" id="CLU_033785_1_0_9"/>
<feature type="domain" description="TniQ" evidence="1">
    <location>
        <begin position="5"/>
        <end position="161"/>
    </location>
</feature>
<dbReference type="InterPro" id="IPR032750">
    <property type="entry name" value="TnsD_C"/>
</dbReference>
<dbReference type="Pfam" id="PF15978">
    <property type="entry name" value="TnsD"/>
    <property type="match status" value="1"/>
</dbReference>
<dbReference type="AlphaFoldDB" id="F2F4G4"/>
<dbReference type="GO" id="GO:0032259">
    <property type="term" value="P:methylation"/>
    <property type="evidence" value="ECO:0007669"/>
    <property type="project" value="UniProtKB-KW"/>
</dbReference>
<dbReference type="PATRIC" id="fig|1002809.3.peg.280"/>
<dbReference type="RefSeq" id="WP_014822435.1">
    <property type="nucleotide sequence ID" value="NC_018065.1"/>
</dbReference>
<dbReference type="KEGG" id="siv:SSIL_0275"/>
<evidence type="ECO:0000313" key="4">
    <source>
        <dbReference type="Proteomes" id="UP000006691"/>
    </source>
</evidence>
<dbReference type="InterPro" id="IPR009492">
    <property type="entry name" value="TniQ"/>
</dbReference>
<organism evidence="3 4">
    <name type="scientific">Solibacillus silvestris (strain StLB046)</name>
    <name type="common">Bacillus silvestris</name>
    <dbReference type="NCBI Taxonomy" id="1002809"/>
    <lineage>
        <taxon>Bacteria</taxon>
        <taxon>Bacillati</taxon>
        <taxon>Bacillota</taxon>
        <taxon>Bacilli</taxon>
        <taxon>Bacillales</taxon>
        <taxon>Caryophanaceae</taxon>
        <taxon>Solibacillus</taxon>
    </lineage>
</organism>
<dbReference type="Proteomes" id="UP000006691">
    <property type="component" value="Chromosome"/>
</dbReference>
<reference evidence="3 4" key="2">
    <citation type="journal article" date="2012" name="J. Biosci. Bioeng.">
        <title>Complete genome sequence and characterization of the N-acylhomoserine lactone-degrading gene of the potato leaf-associated Solibacillus silvestris.</title>
        <authorList>
            <person name="Morohoshi T."/>
            <person name="Tominaga Y."/>
            <person name="Someya N."/>
            <person name="Ikeda T."/>
        </authorList>
    </citation>
    <scope>NUCLEOTIDE SEQUENCE [LARGE SCALE GENOMIC DNA]</scope>
    <source>
        <strain evidence="3 4">StLB046</strain>
    </source>
</reference>
<feature type="domain" description="Transposon Tn7 transposition protein TnsD C-terminal" evidence="2">
    <location>
        <begin position="222"/>
        <end position="558"/>
    </location>
</feature>
<dbReference type="EMBL" id="AP012157">
    <property type="protein sequence ID" value="BAK14698.1"/>
    <property type="molecule type" value="Genomic_DNA"/>
</dbReference>
<reference evidence="4" key="1">
    <citation type="submission" date="2011-04" db="EMBL/GenBank/DDBJ databases">
        <title>Genome sequence of Solibacillus silvestris StLB046.</title>
        <authorList>
            <person name="Morohoshi T."/>
            <person name="Someya N."/>
            <person name="Ikeda T."/>
        </authorList>
    </citation>
    <scope>NUCLEOTIDE SEQUENCE [LARGE SCALE GENOMIC DNA]</scope>
    <source>
        <strain evidence="4">StLB046</strain>
    </source>
</reference>
<evidence type="ECO:0000259" key="2">
    <source>
        <dbReference type="Pfam" id="PF15978"/>
    </source>
</evidence>
<keyword evidence="4" id="KW-1185">Reference proteome</keyword>
<accession>F2F4G4</accession>